<name>M7XYH8_9BACT</name>
<sequence>MNVGNGLFIFDPNFTTHENQSILPFNRPFYGDALFDYKLHDV</sequence>
<comment type="caution">
    <text evidence="1">The sequence shown here is derived from an EMBL/GenBank/DDBJ whole genome shotgun (WGS) entry which is preliminary data.</text>
</comment>
<accession>M7XYH8</accession>
<evidence type="ECO:0000313" key="2">
    <source>
        <dbReference type="Proteomes" id="UP000010953"/>
    </source>
</evidence>
<dbReference type="InParanoid" id="M7XYH8"/>
<evidence type="ECO:0000313" key="1">
    <source>
        <dbReference type="EMBL" id="EMS33542.1"/>
    </source>
</evidence>
<dbReference type="AlphaFoldDB" id="M7XYH8"/>
<dbReference type="Proteomes" id="UP000010953">
    <property type="component" value="Unassembled WGS sequence"/>
</dbReference>
<reference evidence="1" key="1">
    <citation type="submission" date="2013-01" db="EMBL/GenBank/DDBJ databases">
        <title>Genome assembly of Mariniradius saccharolyticus AK6.</title>
        <authorList>
            <person name="Vaidya B."/>
            <person name="Khatri I."/>
            <person name="Tanuku N.R.S."/>
            <person name="Subramanian S."/>
            <person name="Pinnaka A."/>
        </authorList>
    </citation>
    <scope>NUCLEOTIDE SEQUENCE [LARGE SCALE GENOMIC DNA]</scope>
    <source>
        <strain evidence="1">AK6</strain>
    </source>
</reference>
<proteinExistence type="predicted"/>
<organism evidence="1 2">
    <name type="scientific">Mariniradius saccharolyticus AK6</name>
    <dbReference type="NCBI Taxonomy" id="1239962"/>
    <lineage>
        <taxon>Bacteria</taxon>
        <taxon>Pseudomonadati</taxon>
        <taxon>Bacteroidota</taxon>
        <taxon>Cytophagia</taxon>
        <taxon>Cytophagales</taxon>
        <taxon>Cyclobacteriaceae</taxon>
        <taxon>Mariniradius</taxon>
    </lineage>
</organism>
<keyword evidence="2" id="KW-1185">Reference proteome</keyword>
<protein>
    <submittedName>
        <fullName evidence="1">Uncharacterized protein</fullName>
    </submittedName>
</protein>
<dbReference type="EMBL" id="AMZY02000009">
    <property type="protein sequence ID" value="EMS33542.1"/>
    <property type="molecule type" value="Genomic_DNA"/>
</dbReference>
<dbReference type="STRING" id="1239962.C943_04420"/>
<gene>
    <name evidence="1" type="ORF">C943_04420</name>
</gene>